<dbReference type="PANTHER" id="PTHR35394:SF5">
    <property type="entry name" value="DUF3176 DOMAIN-CONTAINING PROTEIN"/>
    <property type="match status" value="1"/>
</dbReference>
<dbReference type="RefSeq" id="XP_660893.2">
    <property type="nucleotide sequence ID" value="XM_655801.2"/>
</dbReference>
<feature type="transmembrane region" description="Helical" evidence="1">
    <location>
        <begin position="120"/>
        <end position="140"/>
    </location>
</feature>
<dbReference type="VEuPathDB" id="FungiDB:AN10390"/>
<proteinExistence type="predicted"/>
<evidence type="ECO:0000256" key="1">
    <source>
        <dbReference type="SAM" id="Phobius"/>
    </source>
</evidence>
<dbReference type="EMBL" id="BN001306">
    <property type="protein sequence ID" value="CBF83023.1"/>
    <property type="molecule type" value="Genomic_DNA"/>
</dbReference>
<name>C8VI13_EMENI</name>
<evidence type="ECO:0000313" key="3">
    <source>
        <dbReference type="EMBL" id="CBF83023.1"/>
    </source>
</evidence>
<gene>
    <name evidence="3" type="ORF">ANIA_10390</name>
</gene>
<dbReference type="InParanoid" id="C8VI13"/>
<dbReference type="HOGENOM" id="CLU_015092_4_0_1"/>
<dbReference type="eggNOG" id="ENOG502RZ8N">
    <property type="taxonomic scope" value="Eukaryota"/>
</dbReference>
<reference evidence="4" key="1">
    <citation type="journal article" date="2005" name="Nature">
        <title>Sequencing of Aspergillus nidulans and comparative analysis with A. fumigatus and A. oryzae.</title>
        <authorList>
            <person name="Galagan J.E."/>
            <person name="Calvo S.E."/>
            <person name="Cuomo C."/>
            <person name="Ma L.J."/>
            <person name="Wortman J.R."/>
            <person name="Batzoglou S."/>
            <person name="Lee S.I."/>
            <person name="Basturkmen M."/>
            <person name="Spevak C.C."/>
            <person name="Clutterbuck J."/>
            <person name="Kapitonov V."/>
            <person name="Jurka J."/>
            <person name="Scazzocchio C."/>
            <person name="Farman M."/>
            <person name="Butler J."/>
            <person name="Purcell S."/>
            <person name="Harris S."/>
            <person name="Braus G.H."/>
            <person name="Draht O."/>
            <person name="Busch S."/>
            <person name="D'Enfert C."/>
            <person name="Bouchier C."/>
            <person name="Goldman G.H."/>
            <person name="Bell-Pedersen D."/>
            <person name="Griffiths-Jones S."/>
            <person name="Doonan J.H."/>
            <person name="Yu J."/>
            <person name="Vienken K."/>
            <person name="Pain A."/>
            <person name="Freitag M."/>
            <person name="Selker E.U."/>
            <person name="Archer D.B."/>
            <person name="Penalva M.A."/>
            <person name="Oakley B.R."/>
            <person name="Momany M."/>
            <person name="Tanaka T."/>
            <person name="Kumagai T."/>
            <person name="Asai K."/>
            <person name="Machida M."/>
            <person name="Nierman W.C."/>
            <person name="Denning D.W."/>
            <person name="Caddick M."/>
            <person name="Hynes M."/>
            <person name="Paoletti M."/>
            <person name="Fischer R."/>
            <person name="Miller B."/>
            <person name="Dyer P."/>
            <person name="Sachs M.S."/>
            <person name="Osmani S.A."/>
            <person name="Birren B.W."/>
        </authorList>
    </citation>
    <scope>NUCLEOTIDE SEQUENCE [LARGE SCALE GENOMIC DNA]</scope>
    <source>
        <strain evidence="4">FGSC A4 / ATCC 38163 / CBS 112.46 / NRRL 194 / M139</strain>
    </source>
</reference>
<keyword evidence="1" id="KW-1133">Transmembrane helix</keyword>
<feature type="transmembrane region" description="Helical" evidence="1">
    <location>
        <begin position="579"/>
        <end position="601"/>
    </location>
</feature>
<keyword evidence="1" id="KW-0472">Membrane</keyword>
<evidence type="ECO:0000313" key="4">
    <source>
        <dbReference type="Proteomes" id="UP000000560"/>
    </source>
</evidence>
<keyword evidence="4" id="KW-1185">Reference proteome</keyword>
<keyword evidence="2" id="KW-0732">Signal</keyword>
<accession>C8VI13</accession>
<organism evidence="3 4">
    <name type="scientific">Emericella nidulans (strain FGSC A4 / ATCC 38163 / CBS 112.46 / NRRL 194 / M139)</name>
    <name type="common">Aspergillus nidulans</name>
    <dbReference type="NCBI Taxonomy" id="227321"/>
    <lineage>
        <taxon>Eukaryota</taxon>
        <taxon>Fungi</taxon>
        <taxon>Dikarya</taxon>
        <taxon>Ascomycota</taxon>
        <taxon>Pezizomycotina</taxon>
        <taxon>Eurotiomycetes</taxon>
        <taxon>Eurotiomycetidae</taxon>
        <taxon>Eurotiales</taxon>
        <taxon>Aspergillaceae</taxon>
        <taxon>Aspergillus</taxon>
        <taxon>Aspergillus subgen. Nidulantes</taxon>
    </lineage>
</organism>
<keyword evidence="1" id="KW-0812">Transmembrane</keyword>
<dbReference type="OrthoDB" id="5242705at2759"/>
<dbReference type="GeneID" id="2873917"/>
<dbReference type="KEGG" id="ani:ANIA_10390"/>
<feature type="transmembrane region" description="Helical" evidence="1">
    <location>
        <begin position="84"/>
        <end position="108"/>
    </location>
</feature>
<dbReference type="AlphaFoldDB" id="C8VI13"/>
<reference evidence="4" key="2">
    <citation type="journal article" date="2009" name="Fungal Genet. Biol.">
        <title>The 2008 update of the Aspergillus nidulans genome annotation: a community effort.</title>
        <authorList>
            <person name="Wortman J.R."/>
            <person name="Gilsenan J.M."/>
            <person name="Joardar V."/>
            <person name="Deegan J."/>
            <person name="Clutterbuck J."/>
            <person name="Andersen M.R."/>
            <person name="Archer D."/>
            <person name="Bencina M."/>
            <person name="Braus G."/>
            <person name="Coutinho P."/>
            <person name="von Dohren H."/>
            <person name="Doonan J."/>
            <person name="Driessen A.J."/>
            <person name="Durek P."/>
            <person name="Espeso E."/>
            <person name="Fekete E."/>
            <person name="Flipphi M."/>
            <person name="Estrada C.G."/>
            <person name="Geysens S."/>
            <person name="Goldman G."/>
            <person name="de Groot P.W."/>
            <person name="Hansen K."/>
            <person name="Harris S.D."/>
            <person name="Heinekamp T."/>
            <person name="Helmstaedt K."/>
            <person name="Henrissat B."/>
            <person name="Hofmann G."/>
            <person name="Homan T."/>
            <person name="Horio T."/>
            <person name="Horiuchi H."/>
            <person name="James S."/>
            <person name="Jones M."/>
            <person name="Karaffa L."/>
            <person name="Karanyi Z."/>
            <person name="Kato M."/>
            <person name="Keller N."/>
            <person name="Kelly D.E."/>
            <person name="Kiel J.A."/>
            <person name="Kim J.M."/>
            <person name="van der Klei I.J."/>
            <person name="Klis F.M."/>
            <person name="Kovalchuk A."/>
            <person name="Krasevec N."/>
            <person name="Kubicek C.P."/>
            <person name="Liu B."/>
            <person name="Maccabe A."/>
            <person name="Meyer V."/>
            <person name="Mirabito P."/>
            <person name="Miskei M."/>
            <person name="Mos M."/>
            <person name="Mullins J."/>
            <person name="Nelson D.R."/>
            <person name="Nielsen J."/>
            <person name="Oakley B.R."/>
            <person name="Osmani S.A."/>
            <person name="Pakula T."/>
            <person name="Paszewski A."/>
            <person name="Paulsen I."/>
            <person name="Pilsyk S."/>
            <person name="Pocsi I."/>
            <person name="Punt P.J."/>
            <person name="Ram A.F."/>
            <person name="Ren Q."/>
            <person name="Robellet X."/>
            <person name="Robson G."/>
            <person name="Seiboth B."/>
            <person name="van Solingen P."/>
            <person name="Specht T."/>
            <person name="Sun J."/>
            <person name="Taheri-Talesh N."/>
            <person name="Takeshita N."/>
            <person name="Ussery D."/>
            <person name="vanKuyk P.A."/>
            <person name="Visser H."/>
            <person name="van de Vondervoort P.J."/>
            <person name="de Vries R.P."/>
            <person name="Walton J."/>
            <person name="Xiang X."/>
            <person name="Xiong Y."/>
            <person name="Zeng A.P."/>
            <person name="Brandt B.W."/>
            <person name="Cornell M.J."/>
            <person name="van den Hondel C.A."/>
            <person name="Visser J."/>
            <person name="Oliver S.G."/>
            <person name="Turner G."/>
        </authorList>
    </citation>
    <scope>GENOME REANNOTATION</scope>
    <source>
        <strain evidence="4">FGSC A4 / ATCC 38163 / CBS 112.46 / NRRL 194 / M139</strain>
    </source>
</reference>
<dbReference type="Proteomes" id="UP000000560">
    <property type="component" value="Chromosome VI"/>
</dbReference>
<feature type="transmembrane region" description="Helical" evidence="1">
    <location>
        <begin position="187"/>
        <end position="205"/>
    </location>
</feature>
<evidence type="ECO:0000256" key="2">
    <source>
        <dbReference type="SAM" id="SignalP"/>
    </source>
</evidence>
<dbReference type="PANTHER" id="PTHR35394">
    <property type="entry name" value="DUF3176 DOMAIN-CONTAINING PROTEIN"/>
    <property type="match status" value="1"/>
</dbReference>
<sequence length="657" mass="74008">MRLIHNQIVVLFRNLLEVGLTFCAIMTSSTEDPEPTQELLEDAQGGLEDVDDGNLVIQDTSSSASTMYEVTREQSVALRISNWFILEILATVVSAGALITLVSVLAIYDGKPQPDWYYMSLNSFISWLSTISKACILFYVSEALGQSKWVWFAQKVQPIRHIRTFDSASRGPYGALELIWTLRGRHFAVVGSLAVTLALAFDPFAQNLVQYYEGKVTDTSNNATISSTSYYGNYGGLFQADAFSVEYALKTNVYNVFFSRDTETPWSIPRYGCSSTNCTWDLVVSLDARALCANITEHLTQSCKYTSVETDSRTGEVLNCTASLPKSHIDAWALPYDPESDVAQAVGFVVKAADSSQAIIYTNATTSAIQFVEPLMTYHGSPVGLRWEATECTIEPVVRSFRASVKNNNYSEETVKIWPDRTLVKMNYTDDPDYLDTYPDFAYTNDTDYQWHFYPPWPGELAHLNPPHNKVFNYTLSAEKAIGKFLRTILTGYYWQNTTGYGYTPTEPDAALYASQDVLQAFHREGRKSCSDVSCNVEPGRFNRTMSNIAQAISKTFRDSQDTTYGRSEVTVTHIAVRWQWISLPIFIWLLGTIALFGTVWKTRQKRAPRWKNDPLPLLFLYTDGPKQDDGLDGPKERRITDINTLKVKLHGARSHE</sequence>
<dbReference type="OMA" id="DWYVWEV"/>
<dbReference type="Pfam" id="PF11374">
    <property type="entry name" value="DUF3176"/>
    <property type="match status" value="1"/>
</dbReference>
<protein>
    <submittedName>
        <fullName evidence="3">Uncharacterized protein</fullName>
    </submittedName>
</protein>
<dbReference type="InterPro" id="IPR021514">
    <property type="entry name" value="DUF3176"/>
</dbReference>
<feature type="chain" id="PRO_5002993140" evidence="2">
    <location>
        <begin position="24"/>
        <end position="657"/>
    </location>
</feature>
<feature type="signal peptide" evidence="2">
    <location>
        <begin position="1"/>
        <end position="23"/>
    </location>
</feature>